<keyword evidence="2" id="KW-1133">Transmembrane helix</keyword>
<evidence type="ECO:0000313" key="4">
    <source>
        <dbReference type="Proteomes" id="UP001309876"/>
    </source>
</evidence>
<sequence length="333" mass="37325">MVAAWRQRVHVAQGFPKSNTDTAPTAVFLSLFFLSALSHAFIFIRNKKRGHLFVFNGLCIGFCMARVVTCCLRLGWTYDIENRGLGISATIFVAAGVLLLFIVNLVFAQRILRGLHPNIGWQKALSRCLLVLYLLIPALLAMVVTATTQLFFTTNRNIVRIDINIQRAASSYFLFVSLLPVPITAFALLYPQRSEPDHFGKGAFWLKSAVVLSASLILSLGAAFRTATASYDWKPEYNTNPPWYNAKWCFYFFNFTLELIVVLMYLVLRIDLLFHILNGSKGPGSYSRYSKESTGNEDVETRGLQRRSTDIMSQDSRVPGSPVNVSAAEKESP</sequence>
<evidence type="ECO:0000256" key="2">
    <source>
        <dbReference type="SAM" id="Phobius"/>
    </source>
</evidence>
<feature type="transmembrane region" description="Helical" evidence="2">
    <location>
        <begin position="202"/>
        <end position="224"/>
    </location>
</feature>
<dbReference type="PANTHER" id="PTHR35184">
    <property type="entry name" value="YALI0C10208P"/>
    <property type="match status" value="1"/>
</dbReference>
<protein>
    <submittedName>
        <fullName evidence="3">Uncharacterized protein</fullName>
    </submittedName>
</protein>
<reference evidence="3 4" key="1">
    <citation type="submission" date="2023-08" db="EMBL/GenBank/DDBJ databases">
        <title>Black Yeasts Isolated from many extreme environments.</title>
        <authorList>
            <person name="Coleine C."/>
            <person name="Stajich J.E."/>
            <person name="Selbmann L."/>
        </authorList>
    </citation>
    <scope>NUCLEOTIDE SEQUENCE [LARGE SCALE GENOMIC DNA]</scope>
    <source>
        <strain evidence="3 4">CCFEE 5910</strain>
    </source>
</reference>
<feature type="transmembrane region" description="Helical" evidence="2">
    <location>
        <begin position="244"/>
        <end position="268"/>
    </location>
</feature>
<feature type="transmembrane region" description="Helical" evidence="2">
    <location>
        <begin position="87"/>
        <end position="107"/>
    </location>
</feature>
<evidence type="ECO:0000313" key="3">
    <source>
        <dbReference type="EMBL" id="KAK5085681.1"/>
    </source>
</evidence>
<feature type="transmembrane region" description="Helical" evidence="2">
    <location>
        <begin position="25"/>
        <end position="44"/>
    </location>
</feature>
<proteinExistence type="predicted"/>
<name>A0AAN7YAU5_9EURO</name>
<gene>
    <name evidence="3" type="ORF">LTR05_004969</name>
</gene>
<keyword evidence="4" id="KW-1185">Reference proteome</keyword>
<dbReference type="Proteomes" id="UP001309876">
    <property type="component" value="Unassembled WGS sequence"/>
</dbReference>
<dbReference type="PANTHER" id="PTHR35184:SF1">
    <property type="entry name" value="INTEGRAL MEMBRANE PROTEIN"/>
    <property type="match status" value="1"/>
</dbReference>
<feature type="compositionally biased region" description="Basic and acidic residues" evidence="1">
    <location>
        <begin position="299"/>
        <end position="309"/>
    </location>
</feature>
<comment type="caution">
    <text evidence="3">The sequence shown here is derived from an EMBL/GenBank/DDBJ whole genome shotgun (WGS) entry which is preliminary data.</text>
</comment>
<dbReference type="EMBL" id="JAVRRJ010000004">
    <property type="protein sequence ID" value="KAK5085681.1"/>
    <property type="molecule type" value="Genomic_DNA"/>
</dbReference>
<dbReference type="Pfam" id="PF11309">
    <property type="entry name" value="DUF3112"/>
    <property type="match status" value="1"/>
</dbReference>
<dbReference type="InterPro" id="IPR021460">
    <property type="entry name" value="DUF3112"/>
</dbReference>
<evidence type="ECO:0000256" key="1">
    <source>
        <dbReference type="SAM" id="MobiDB-lite"/>
    </source>
</evidence>
<keyword evidence="2" id="KW-0812">Transmembrane</keyword>
<feature type="transmembrane region" description="Helical" evidence="2">
    <location>
        <begin position="172"/>
        <end position="190"/>
    </location>
</feature>
<accession>A0AAN7YAU5</accession>
<feature type="region of interest" description="Disordered" evidence="1">
    <location>
        <begin position="283"/>
        <end position="333"/>
    </location>
</feature>
<organism evidence="3 4">
    <name type="scientific">Lithohypha guttulata</name>
    <dbReference type="NCBI Taxonomy" id="1690604"/>
    <lineage>
        <taxon>Eukaryota</taxon>
        <taxon>Fungi</taxon>
        <taxon>Dikarya</taxon>
        <taxon>Ascomycota</taxon>
        <taxon>Pezizomycotina</taxon>
        <taxon>Eurotiomycetes</taxon>
        <taxon>Chaetothyriomycetidae</taxon>
        <taxon>Chaetothyriales</taxon>
        <taxon>Trichomeriaceae</taxon>
        <taxon>Lithohypha</taxon>
    </lineage>
</organism>
<feature type="transmembrane region" description="Helical" evidence="2">
    <location>
        <begin position="53"/>
        <end position="75"/>
    </location>
</feature>
<dbReference type="AlphaFoldDB" id="A0AAN7YAU5"/>
<keyword evidence="2" id="KW-0472">Membrane</keyword>
<feature type="transmembrane region" description="Helical" evidence="2">
    <location>
        <begin position="128"/>
        <end position="152"/>
    </location>
</feature>